<evidence type="ECO:0000313" key="4">
    <source>
        <dbReference type="Proteomes" id="UP000622890"/>
    </source>
</evidence>
<feature type="signal peptide" evidence="2">
    <location>
        <begin position="1"/>
        <end position="26"/>
    </location>
</feature>
<evidence type="ECO:0000256" key="2">
    <source>
        <dbReference type="SAM" id="SignalP"/>
    </source>
</evidence>
<reference evidence="3" key="1">
    <citation type="submission" date="2021-01" db="EMBL/GenBank/DDBJ databases">
        <title>Genome sequence of strain Noviherbaspirillum sp. DKR-6.</title>
        <authorList>
            <person name="Chaudhary D.K."/>
        </authorList>
    </citation>
    <scope>NUCLEOTIDE SEQUENCE</scope>
    <source>
        <strain evidence="3">DKR-6</strain>
    </source>
</reference>
<sequence>MKKKFKKVLPALIGLAMLTTSLTSRAGLQDALDGMFMSNATSPAAFESQTRGGFVGGGLGVRAPIRSINLVAFDPPRFNAGCGGIDMFGGSFSFINADQIVALFRQIAANSIGLAFKAAIDAINPQLGNLMQNFQSAMQSLNENMKNTCAVANQIVKSFSDPNARAEMAQAGAAAGEAAVGAFSDLMGGITQLFTSPKTVVASANEDNTCPDCGNPVWKALTDSNPGQLLGNPSTSQTDPASDNEVIMSLIGSVVISPADKNETDGQGKPSADPGSERAPTLTITQLRDGNTNGRPLKVLHCADSQERNKCLNVEERDFNFPGTLGYTNLMLFGDKEGAGVSIADSIVGKITACTTQKCGFTTAQASFINSIRPQLIALMKQVQASQGAVEQVARDLAPVIADELAEKYGMAAVTAARKSWDGVKVTRPSFVPDALKLRSEELAAVRLSAEGNNKRVLDAAAMTNQIVSKNPAVFVKTSLY</sequence>
<feature type="chain" id="PRO_5036953215" evidence="2">
    <location>
        <begin position="27"/>
        <end position="481"/>
    </location>
</feature>
<dbReference type="AlphaFoldDB" id="A0A934W9Y8"/>
<name>A0A934W9Y8_9BURK</name>
<dbReference type="InterPro" id="IPR010927">
    <property type="entry name" value="T4SS_TraH"/>
</dbReference>
<keyword evidence="4" id="KW-1185">Reference proteome</keyword>
<gene>
    <name evidence="3" type="ORF">JJB74_24680</name>
</gene>
<proteinExistence type="predicted"/>
<evidence type="ECO:0000313" key="3">
    <source>
        <dbReference type="EMBL" id="MBK4737829.1"/>
    </source>
</evidence>
<dbReference type="RefSeq" id="WP_200596436.1">
    <property type="nucleotide sequence ID" value="NZ_JAEPBG010000015.1"/>
</dbReference>
<dbReference type="Proteomes" id="UP000622890">
    <property type="component" value="Unassembled WGS sequence"/>
</dbReference>
<protein>
    <submittedName>
        <fullName evidence="3">Conjugal transfer protein TraH</fullName>
    </submittedName>
</protein>
<evidence type="ECO:0000256" key="1">
    <source>
        <dbReference type="SAM" id="MobiDB-lite"/>
    </source>
</evidence>
<keyword evidence="2" id="KW-0732">Signal</keyword>
<accession>A0A934W9Y8</accession>
<dbReference type="Pfam" id="PF06122">
    <property type="entry name" value="TraH"/>
    <property type="match status" value="1"/>
</dbReference>
<organism evidence="3 4">
    <name type="scientific">Noviherbaspirillum pedocola</name>
    <dbReference type="NCBI Taxonomy" id="2801341"/>
    <lineage>
        <taxon>Bacteria</taxon>
        <taxon>Pseudomonadati</taxon>
        <taxon>Pseudomonadota</taxon>
        <taxon>Betaproteobacteria</taxon>
        <taxon>Burkholderiales</taxon>
        <taxon>Oxalobacteraceae</taxon>
        <taxon>Noviherbaspirillum</taxon>
    </lineage>
</organism>
<comment type="caution">
    <text evidence="3">The sequence shown here is derived from an EMBL/GenBank/DDBJ whole genome shotgun (WGS) entry which is preliminary data.</text>
</comment>
<feature type="region of interest" description="Disordered" evidence="1">
    <location>
        <begin position="258"/>
        <end position="281"/>
    </location>
</feature>
<dbReference type="EMBL" id="JAEPBG010000015">
    <property type="protein sequence ID" value="MBK4737829.1"/>
    <property type="molecule type" value="Genomic_DNA"/>
</dbReference>